<dbReference type="Pfam" id="PF13041">
    <property type="entry name" value="PPR_2"/>
    <property type="match status" value="2"/>
</dbReference>
<evidence type="ECO:0008006" key="5">
    <source>
        <dbReference type="Google" id="ProtNLM"/>
    </source>
</evidence>
<organism evidence="3 4">
    <name type="scientific">Citrus x changshan-huyou</name>
    <dbReference type="NCBI Taxonomy" id="2935761"/>
    <lineage>
        <taxon>Eukaryota</taxon>
        <taxon>Viridiplantae</taxon>
        <taxon>Streptophyta</taxon>
        <taxon>Embryophyta</taxon>
        <taxon>Tracheophyta</taxon>
        <taxon>Spermatophyta</taxon>
        <taxon>Magnoliopsida</taxon>
        <taxon>eudicotyledons</taxon>
        <taxon>Gunneridae</taxon>
        <taxon>Pentapetalae</taxon>
        <taxon>rosids</taxon>
        <taxon>malvids</taxon>
        <taxon>Sapindales</taxon>
        <taxon>Rutaceae</taxon>
        <taxon>Aurantioideae</taxon>
        <taxon>Citrus</taxon>
    </lineage>
</organism>
<dbReference type="InterPro" id="IPR051222">
    <property type="entry name" value="PPR/CCM1_RNA-binding"/>
</dbReference>
<dbReference type="Proteomes" id="UP001428341">
    <property type="component" value="Unassembled WGS sequence"/>
</dbReference>
<dbReference type="SMR" id="A0AAP0MSK0"/>
<reference evidence="3 4" key="1">
    <citation type="submission" date="2024-05" db="EMBL/GenBank/DDBJ databases">
        <title>Haplotype-resolved chromosome-level genome assembly of Huyou (Citrus changshanensis).</title>
        <authorList>
            <person name="Miao C."/>
            <person name="Chen W."/>
            <person name="Wu Y."/>
            <person name="Wang L."/>
            <person name="Zhao S."/>
            <person name="Grierson D."/>
            <person name="Xu C."/>
            <person name="Chen K."/>
        </authorList>
    </citation>
    <scope>NUCLEOTIDE SEQUENCE [LARGE SCALE GENOMIC DNA]</scope>
    <source>
        <strain evidence="3">01-14</strain>
        <tissue evidence="3">Leaf</tissue>
    </source>
</reference>
<accession>A0AAP0MSK0</accession>
<name>A0AAP0MSK0_9ROSI</name>
<feature type="repeat" description="PPR" evidence="2">
    <location>
        <begin position="168"/>
        <end position="202"/>
    </location>
</feature>
<proteinExistence type="predicted"/>
<feature type="repeat" description="PPR" evidence="2">
    <location>
        <begin position="286"/>
        <end position="320"/>
    </location>
</feature>
<dbReference type="InterPro" id="IPR011990">
    <property type="entry name" value="TPR-like_helical_dom_sf"/>
</dbReference>
<comment type="caution">
    <text evidence="3">The sequence shown here is derived from an EMBL/GenBank/DDBJ whole genome shotgun (WGS) entry which is preliminary data.</text>
</comment>
<dbReference type="EMBL" id="JBCGBO010000003">
    <property type="protein sequence ID" value="KAK9216215.1"/>
    <property type="molecule type" value="Genomic_DNA"/>
</dbReference>
<evidence type="ECO:0000313" key="3">
    <source>
        <dbReference type="EMBL" id="KAK9216215.1"/>
    </source>
</evidence>
<dbReference type="PANTHER" id="PTHR47942:SF16">
    <property type="entry name" value="PENTATRICOPEPTIDE REPEAT DOMAIN CONTAINING PROTEIN-RELATED"/>
    <property type="match status" value="1"/>
</dbReference>
<dbReference type="NCBIfam" id="TIGR00756">
    <property type="entry name" value="PPR"/>
    <property type="match status" value="5"/>
</dbReference>
<protein>
    <recommendedName>
        <fullName evidence="5">Pentatricopeptide repeat-containing protein</fullName>
    </recommendedName>
</protein>
<evidence type="ECO:0000313" key="4">
    <source>
        <dbReference type="Proteomes" id="UP001428341"/>
    </source>
</evidence>
<keyword evidence="4" id="KW-1185">Reference proteome</keyword>
<feature type="repeat" description="PPR" evidence="2">
    <location>
        <begin position="321"/>
        <end position="355"/>
    </location>
</feature>
<feature type="repeat" description="PPR" evidence="2">
    <location>
        <begin position="203"/>
        <end position="237"/>
    </location>
</feature>
<dbReference type="AlphaFoldDB" id="A0AAP0MSK0"/>
<evidence type="ECO:0000256" key="2">
    <source>
        <dbReference type="PROSITE-ProRule" id="PRU00708"/>
    </source>
</evidence>
<dbReference type="PROSITE" id="PS51375">
    <property type="entry name" value="PPR"/>
    <property type="match status" value="5"/>
</dbReference>
<keyword evidence="1" id="KW-0677">Repeat</keyword>
<evidence type="ECO:0000256" key="1">
    <source>
        <dbReference type="ARBA" id="ARBA00022737"/>
    </source>
</evidence>
<gene>
    <name evidence="3" type="ORF">WN944_008222</name>
</gene>
<feature type="repeat" description="PPR" evidence="2">
    <location>
        <begin position="357"/>
        <end position="391"/>
    </location>
</feature>
<dbReference type="Pfam" id="PF01535">
    <property type="entry name" value="PPR"/>
    <property type="match status" value="2"/>
</dbReference>
<dbReference type="Gene3D" id="1.25.40.10">
    <property type="entry name" value="Tetratricopeptide repeat domain"/>
    <property type="match status" value="2"/>
</dbReference>
<sequence length="545" mass="62150">MIVSKPLNSKHTCLVQQVLPLMLKNVPFDAKLAASTTKTQNPFTIESVADVLKSIPRFFFQSPRSIGRQTGFRHRTPLRQRILKKEAYNIANNVLVLGPAAYRDPQKVTLGLNKATEFYHWVERFFDFFHNEMTCKEMGIVFARGNNVKGLWDFLKDMSRRGNGELVTTSSVTCLIKVLGEEGLVNEALATFYRMKQFRCRPDVYAYNVVINALCRVGNFNKARFLLEQMELPGFRCPPDVYTYTILISSYCKYGMQTGCRKAIRRRIWEANHLFRLMLFKGFVPDVVAYNCLIDGCCKTYRIERALELFDDMNKKGCIPNRVTYNSFIRYYSVVNEIDKAIEMMRKMQNLNHGVPTSSSYTPIIHALCEAGRVLEARDFLAELVDGGSVPREYTYKLVCDALNAAEEPSLLDDGLRKRIRDGIEYRFRQVMKATGIARMEIWALCWFFLGSCYRMVFNLNLPSLANSNFQTHLVVTGLLPDTSLLTCTGHFCSVLLATIQGRKIIQCSYSVISCAMCFELGAGHLLTCKLGTVFAGRKCEDELK</sequence>
<dbReference type="InterPro" id="IPR002885">
    <property type="entry name" value="PPR_rpt"/>
</dbReference>
<dbReference type="PANTHER" id="PTHR47942">
    <property type="entry name" value="TETRATRICOPEPTIDE REPEAT (TPR)-LIKE SUPERFAMILY PROTEIN-RELATED"/>
    <property type="match status" value="1"/>
</dbReference>